<gene>
    <name evidence="1" type="ORF">MRB53_019332</name>
</gene>
<dbReference type="EMBL" id="CM056814">
    <property type="protein sequence ID" value="KAJ8626025.1"/>
    <property type="molecule type" value="Genomic_DNA"/>
</dbReference>
<organism evidence="1 2">
    <name type="scientific">Persea americana</name>
    <name type="common">Avocado</name>
    <dbReference type="NCBI Taxonomy" id="3435"/>
    <lineage>
        <taxon>Eukaryota</taxon>
        <taxon>Viridiplantae</taxon>
        <taxon>Streptophyta</taxon>
        <taxon>Embryophyta</taxon>
        <taxon>Tracheophyta</taxon>
        <taxon>Spermatophyta</taxon>
        <taxon>Magnoliopsida</taxon>
        <taxon>Magnoliidae</taxon>
        <taxon>Laurales</taxon>
        <taxon>Lauraceae</taxon>
        <taxon>Persea</taxon>
    </lineage>
</organism>
<name>A0ACC2KXX8_PERAE</name>
<accession>A0ACC2KXX8</accession>
<keyword evidence="2" id="KW-1185">Reference proteome</keyword>
<comment type="caution">
    <text evidence="1">The sequence shown here is derived from an EMBL/GenBank/DDBJ whole genome shotgun (WGS) entry which is preliminary data.</text>
</comment>
<reference evidence="1 2" key="1">
    <citation type="journal article" date="2022" name="Hortic Res">
        <title>A haplotype resolved chromosomal level avocado genome allows analysis of novel avocado genes.</title>
        <authorList>
            <person name="Nath O."/>
            <person name="Fletcher S.J."/>
            <person name="Hayward A."/>
            <person name="Shaw L.M."/>
            <person name="Masouleh A.K."/>
            <person name="Furtado A."/>
            <person name="Henry R.J."/>
            <person name="Mitter N."/>
        </authorList>
    </citation>
    <scope>NUCLEOTIDE SEQUENCE [LARGE SCALE GENOMIC DNA]</scope>
    <source>
        <strain evidence="2">cv. Hass</strain>
    </source>
</reference>
<evidence type="ECO:0000313" key="2">
    <source>
        <dbReference type="Proteomes" id="UP001234297"/>
    </source>
</evidence>
<dbReference type="Proteomes" id="UP001234297">
    <property type="component" value="Chromosome 6"/>
</dbReference>
<sequence>MDLLATHSNPKYHEHSNTTKIQKEQDREEGKILIRARVRVLCNLLRQASPISVKRWRREFKSLAKGVESDPDFWELVGASTGVLGFGLGLLCVYLTMPASDYSVLKLPRSIEDLRILRDQLESYTVSCKPRLLKEESLLNYMLFLRVTPTLPNTFINVASPIVDVPYHIFFLATLIGLIPAAYVTVRAGIALGELRSIGTYMISKQLWPYFSLG</sequence>
<protein>
    <submittedName>
        <fullName evidence="1">Uncharacterized protein</fullName>
    </submittedName>
</protein>
<evidence type="ECO:0000313" key="1">
    <source>
        <dbReference type="EMBL" id="KAJ8626025.1"/>
    </source>
</evidence>
<proteinExistence type="predicted"/>